<dbReference type="PANTHER" id="PTHR12419">
    <property type="entry name" value="OTU DOMAIN CONTAINING PROTEIN"/>
    <property type="match status" value="1"/>
</dbReference>
<evidence type="ECO:0000313" key="3">
    <source>
        <dbReference type="EnsemblMetazoa" id="G32410.1:cds"/>
    </source>
</evidence>
<dbReference type="CDD" id="cd22755">
    <property type="entry name" value="OTU_CeDUB-like"/>
    <property type="match status" value="1"/>
</dbReference>
<evidence type="ECO:0000259" key="2">
    <source>
        <dbReference type="PROSITE" id="PS50802"/>
    </source>
</evidence>
<dbReference type="InterPro" id="IPR003323">
    <property type="entry name" value="OTU_dom"/>
</dbReference>
<dbReference type="SUPFAM" id="SSF54001">
    <property type="entry name" value="Cysteine proteinases"/>
    <property type="match status" value="1"/>
</dbReference>
<evidence type="ECO:0000313" key="4">
    <source>
        <dbReference type="Proteomes" id="UP000005408"/>
    </source>
</evidence>
<organism evidence="3 4">
    <name type="scientific">Magallana gigas</name>
    <name type="common">Pacific oyster</name>
    <name type="synonym">Crassostrea gigas</name>
    <dbReference type="NCBI Taxonomy" id="29159"/>
    <lineage>
        <taxon>Eukaryota</taxon>
        <taxon>Metazoa</taxon>
        <taxon>Spiralia</taxon>
        <taxon>Lophotrochozoa</taxon>
        <taxon>Mollusca</taxon>
        <taxon>Bivalvia</taxon>
        <taxon>Autobranchia</taxon>
        <taxon>Pteriomorphia</taxon>
        <taxon>Ostreida</taxon>
        <taxon>Ostreoidea</taxon>
        <taxon>Ostreidae</taxon>
        <taxon>Magallana</taxon>
    </lineage>
</organism>
<dbReference type="AlphaFoldDB" id="A0A8W8M9I7"/>
<dbReference type="GO" id="GO:0003676">
    <property type="term" value="F:nucleic acid binding"/>
    <property type="evidence" value="ECO:0007669"/>
    <property type="project" value="InterPro"/>
</dbReference>
<dbReference type="EnsemblMetazoa" id="G32410.1">
    <property type="protein sequence ID" value="G32410.1:cds"/>
    <property type="gene ID" value="G32410"/>
</dbReference>
<proteinExistence type="predicted"/>
<name>A0A8W8M9I7_MAGGI</name>
<dbReference type="Proteomes" id="UP000005408">
    <property type="component" value="Unassembled WGS sequence"/>
</dbReference>
<feature type="compositionally biased region" description="Basic and acidic residues" evidence="1">
    <location>
        <begin position="248"/>
        <end position="263"/>
    </location>
</feature>
<protein>
    <recommendedName>
        <fullName evidence="2">OTU domain-containing protein</fullName>
    </recommendedName>
</protein>
<dbReference type="GO" id="GO:0004843">
    <property type="term" value="F:cysteine-type deubiquitinase activity"/>
    <property type="evidence" value="ECO:0007669"/>
    <property type="project" value="TreeGrafter"/>
</dbReference>
<evidence type="ECO:0000256" key="1">
    <source>
        <dbReference type="SAM" id="MobiDB-lite"/>
    </source>
</evidence>
<dbReference type="Gene3D" id="3.90.70.80">
    <property type="match status" value="1"/>
</dbReference>
<feature type="domain" description="OTU" evidence="2">
    <location>
        <begin position="324"/>
        <end position="460"/>
    </location>
</feature>
<dbReference type="Gene3D" id="3.30.420.10">
    <property type="entry name" value="Ribonuclease H-like superfamily/Ribonuclease H"/>
    <property type="match status" value="1"/>
</dbReference>
<dbReference type="PANTHER" id="PTHR12419:SF7">
    <property type="entry name" value="OTU DOMAIN-CONTAINING PROTEIN 3"/>
    <property type="match status" value="1"/>
</dbReference>
<accession>A0A8W8M9I7</accession>
<dbReference type="Pfam" id="PF02338">
    <property type="entry name" value="OTU"/>
    <property type="match status" value="1"/>
</dbReference>
<dbReference type="GO" id="GO:0016579">
    <property type="term" value="P:protein deubiquitination"/>
    <property type="evidence" value="ECO:0007669"/>
    <property type="project" value="TreeGrafter"/>
</dbReference>
<keyword evidence="4" id="KW-1185">Reference proteome</keyword>
<dbReference type="InterPro" id="IPR036397">
    <property type="entry name" value="RNaseH_sf"/>
</dbReference>
<feature type="region of interest" description="Disordered" evidence="1">
    <location>
        <begin position="230"/>
        <end position="273"/>
    </location>
</feature>
<sequence>MDLIGPLEETKTGNRYVAVLTDYLTKWVESEAIPDKSAQSVITAKHDSTKIDPFSLVYGRQARLPVELDLPVTDSSSANIEDEDLALKRRAEAFLTVSEQRKIAKKRINDAQKKQKKYHDRGVSKERFRKGEIVLLHNTRKVSRKGGKLEKKWLGPYQISNVKVQKNGVCVYNLNGLKGAVNEGRLKKYSSSDDKCTEESSDDTILYYKEESQGPCKDSPEDEENKSFRTFVSSDDEKPFAKQTSSNSEKEVRKPPENVKDESNGDEDSVTCTARESDSSQHLFVCVGNKWQIQHAKHFGVNVKNMHGQSRILVHEMANDAKPSKVVPMRGDGNCLFRALSYILFGSQTYHVIVRDYLLEYMKSHNAEFSSIAEKRSVNQYIEHSKMGKVGTLGTEVECFAFATMMDTCVYVYCQQGTCNNLPKMRWSCYSPIGKPSRVSSECPVYLQNVHAHFEPEFEVECKNDGTCFRKQPYFALKNLLPA</sequence>
<dbReference type="InterPro" id="IPR038765">
    <property type="entry name" value="Papain-like_cys_pep_sf"/>
</dbReference>
<dbReference type="InterPro" id="IPR050704">
    <property type="entry name" value="Peptidase_C85-like"/>
</dbReference>
<dbReference type="PROSITE" id="PS50802">
    <property type="entry name" value="OTU"/>
    <property type="match status" value="1"/>
</dbReference>
<reference evidence="3" key="1">
    <citation type="submission" date="2022-08" db="UniProtKB">
        <authorList>
            <consortium name="EnsemblMetazoa"/>
        </authorList>
    </citation>
    <scope>IDENTIFICATION</scope>
    <source>
        <strain evidence="3">05x7-T-G4-1.051#20</strain>
    </source>
</reference>